<feature type="compositionally biased region" description="Pro residues" evidence="2">
    <location>
        <begin position="72"/>
        <end position="88"/>
    </location>
</feature>
<feature type="domain" description="HTH cro/C1-type" evidence="3">
    <location>
        <begin position="21"/>
        <end position="66"/>
    </location>
</feature>
<keyword evidence="1" id="KW-0238">DNA-binding</keyword>
<dbReference type="OrthoDB" id="7428772at2"/>
<name>A0A1B1BIK5_9MICO</name>
<evidence type="ECO:0000256" key="2">
    <source>
        <dbReference type="SAM" id="MobiDB-lite"/>
    </source>
</evidence>
<dbReference type="PROSITE" id="PS50943">
    <property type="entry name" value="HTH_CROC1"/>
    <property type="match status" value="1"/>
</dbReference>
<dbReference type="EMBL" id="CP016282">
    <property type="protein sequence ID" value="ANP72326.1"/>
    <property type="molecule type" value="Genomic_DNA"/>
</dbReference>
<feature type="region of interest" description="Disordered" evidence="2">
    <location>
        <begin position="67"/>
        <end position="88"/>
    </location>
</feature>
<accession>A0A1B1BIK5</accession>
<dbReference type="SUPFAM" id="SSF47413">
    <property type="entry name" value="lambda repressor-like DNA-binding domains"/>
    <property type="match status" value="1"/>
</dbReference>
<dbReference type="KEGG" id="cart:PA27867_1367"/>
<dbReference type="Pfam" id="PF01381">
    <property type="entry name" value="HTH_3"/>
    <property type="match status" value="1"/>
</dbReference>
<evidence type="ECO:0000313" key="5">
    <source>
        <dbReference type="Proteomes" id="UP000092582"/>
    </source>
</evidence>
<keyword evidence="5" id="KW-1185">Reference proteome</keyword>
<dbReference type="InterPro" id="IPR001387">
    <property type="entry name" value="Cro/C1-type_HTH"/>
</dbReference>
<dbReference type="CDD" id="cd00093">
    <property type="entry name" value="HTH_XRE"/>
    <property type="match status" value="1"/>
</dbReference>
<dbReference type="GO" id="GO:0003677">
    <property type="term" value="F:DNA binding"/>
    <property type="evidence" value="ECO:0007669"/>
    <property type="project" value="UniProtKB-KW"/>
</dbReference>
<evidence type="ECO:0000259" key="3">
    <source>
        <dbReference type="PROSITE" id="PS50943"/>
    </source>
</evidence>
<dbReference type="PANTHER" id="PTHR46558:SF4">
    <property type="entry name" value="DNA-BIDING PHAGE PROTEIN"/>
    <property type="match status" value="1"/>
</dbReference>
<dbReference type="PATRIC" id="fig|670052.7.peg.1420"/>
<dbReference type="Gene3D" id="1.10.260.40">
    <property type="entry name" value="lambda repressor-like DNA-binding domains"/>
    <property type="match status" value="1"/>
</dbReference>
<evidence type="ECO:0000256" key="1">
    <source>
        <dbReference type="ARBA" id="ARBA00023125"/>
    </source>
</evidence>
<dbReference type="STRING" id="670052.PA27867_1367"/>
<gene>
    <name evidence="4" type="ORF">PA27867_1367</name>
</gene>
<proteinExistence type="predicted"/>
<organism evidence="4 5">
    <name type="scientific">Cryobacterium arcticum</name>
    <dbReference type="NCBI Taxonomy" id="670052"/>
    <lineage>
        <taxon>Bacteria</taxon>
        <taxon>Bacillati</taxon>
        <taxon>Actinomycetota</taxon>
        <taxon>Actinomycetes</taxon>
        <taxon>Micrococcales</taxon>
        <taxon>Microbacteriaceae</taxon>
        <taxon>Cryobacterium</taxon>
    </lineage>
</organism>
<dbReference type="SMART" id="SM00530">
    <property type="entry name" value="HTH_XRE"/>
    <property type="match status" value="1"/>
</dbReference>
<reference evidence="4 5" key="1">
    <citation type="submission" date="2016-06" db="EMBL/GenBank/DDBJ databases">
        <title>Genome sequencing of Cryobacterium arcticum PAMC 27867.</title>
        <authorList>
            <person name="Lee J."/>
            <person name="Kim O.-S."/>
        </authorList>
    </citation>
    <scope>NUCLEOTIDE SEQUENCE [LARGE SCALE GENOMIC DNA]</scope>
    <source>
        <strain evidence="4 5">PAMC 27867</strain>
    </source>
</reference>
<dbReference type="PANTHER" id="PTHR46558">
    <property type="entry name" value="TRACRIPTIONAL REGULATORY PROTEIN-RELATED-RELATED"/>
    <property type="match status" value="1"/>
</dbReference>
<dbReference type="Proteomes" id="UP000092582">
    <property type="component" value="Chromosome 1"/>
</dbReference>
<dbReference type="RefSeq" id="WP_066594729.1">
    <property type="nucleotide sequence ID" value="NZ_CP016282.1"/>
</dbReference>
<dbReference type="AlphaFoldDB" id="A0A1B1BIK5"/>
<protein>
    <submittedName>
        <fullName evidence="4">XRE family transcriptional regulator</fullName>
    </submittedName>
</protein>
<evidence type="ECO:0000313" key="4">
    <source>
        <dbReference type="EMBL" id="ANP72326.1"/>
    </source>
</evidence>
<sequence length="88" mass="9550">MVKATSITNSIRGLRFEHGEMTQADLARQVGVTRQTIIAIEQGRYSPSLEVAFQIARVFNRPLDEVFQYPAGPTPPASPAPPTPGGRS</sequence>
<dbReference type="InterPro" id="IPR010982">
    <property type="entry name" value="Lambda_DNA-bd_dom_sf"/>
</dbReference>